<sequence>MSSTVEMKPEQEKTALNIIKKWFLNSPTHGIRRISIATSIFERVFWSLTFVVFTTLMCIFIYTVIVKYIAHPTKINLSVRQHRDTKNFPAITFCNLNPLRSEKFIDDDLYDQRTPPNSNQFYTDDDYKNRFIQYMGRLVAKNLENKQPTIIPSGYKLDDLLVQCTFNGRTCHRNLTSFFHPNYGNCYTFNNDYHVEAIQRNDTYHFWSIDDENTVESYKLFLELYLHQNEYIQYLDDRAAFRIFIHRKDDIPILSQNSFFLAPTTFTKLIFSQRIISFSQQCRNDLTPGMKQIFNSHDIRYSQALCFKLCELRYIRKICQCTDQSLMVYFQFFSQNNTKTRISRIPCSTNEECLENRATFNSRQHCPDCLPECEIIQYKVQSSFAAYPNTRSIEKVLQRVDKHFKAMGQSLVQSNTSACSNNLSLLDNIVAVEVSASPVATEILAESPMYTWVDVISSIGGQTGLWIGVSLISFVEIAELLFLLFCHSESPMYTWVDVISSIGGQTGLWIGVSLISFVEIAELLFLLLCHCMEKIYQSISIRWKHFCQRYISKKISSRF</sequence>
<keyword evidence="2 11" id="KW-0813">Transport</keyword>
<name>A0A821N347_9BILA</name>
<evidence type="ECO:0000313" key="14">
    <source>
        <dbReference type="Proteomes" id="UP000663848"/>
    </source>
</evidence>
<comment type="caution">
    <text evidence="13">The sequence shown here is derived from an EMBL/GenBank/DDBJ whole genome shotgun (WGS) entry which is preliminary data.</text>
</comment>
<keyword evidence="3 11" id="KW-0894">Sodium channel</keyword>
<feature type="transmembrane region" description="Helical" evidence="12">
    <location>
        <begin position="44"/>
        <end position="70"/>
    </location>
</feature>
<reference evidence="13" key="1">
    <citation type="submission" date="2021-02" db="EMBL/GenBank/DDBJ databases">
        <authorList>
            <person name="Nowell W R."/>
        </authorList>
    </citation>
    <scope>NUCLEOTIDE SEQUENCE</scope>
</reference>
<evidence type="ECO:0000256" key="8">
    <source>
        <dbReference type="ARBA" id="ARBA00023136"/>
    </source>
</evidence>
<keyword evidence="10 11" id="KW-0407">Ion channel</keyword>
<evidence type="ECO:0000256" key="9">
    <source>
        <dbReference type="ARBA" id="ARBA00023201"/>
    </source>
</evidence>
<organism evidence="13 14">
    <name type="scientific">Rotaria socialis</name>
    <dbReference type="NCBI Taxonomy" id="392032"/>
    <lineage>
        <taxon>Eukaryota</taxon>
        <taxon>Metazoa</taxon>
        <taxon>Spiralia</taxon>
        <taxon>Gnathifera</taxon>
        <taxon>Rotifera</taxon>
        <taxon>Eurotatoria</taxon>
        <taxon>Bdelloidea</taxon>
        <taxon>Philodinida</taxon>
        <taxon>Philodinidae</taxon>
        <taxon>Rotaria</taxon>
    </lineage>
</organism>
<evidence type="ECO:0000256" key="2">
    <source>
        <dbReference type="ARBA" id="ARBA00022448"/>
    </source>
</evidence>
<dbReference type="Proteomes" id="UP000663848">
    <property type="component" value="Unassembled WGS sequence"/>
</dbReference>
<dbReference type="AlphaFoldDB" id="A0A821N347"/>
<gene>
    <name evidence="13" type="ORF">QYT958_LOCUS22521</name>
</gene>
<evidence type="ECO:0000256" key="1">
    <source>
        <dbReference type="ARBA" id="ARBA00004141"/>
    </source>
</evidence>
<dbReference type="Gene3D" id="1.10.287.770">
    <property type="entry name" value="YojJ-like"/>
    <property type="match status" value="2"/>
</dbReference>
<evidence type="ECO:0000256" key="6">
    <source>
        <dbReference type="ARBA" id="ARBA00023053"/>
    </source>
</evidence>
<dbReference type="GO" id="GO:0005886">
    <property type="term" value="C:plasma membrane"/>
    <property type="evidence" value="ECO:0007669"/>
    <property type="project" value="TreeGrafter"/>
</dbReference>
<evidence type="ECO:0000256" key="12">
    <source>
        <dbReference type="SAM" id="Phobius"/>
    </source>
</evidence>
<keyword evidence="7 11" id="KW-0406">Ion transport</keyword>
<evidence type="ECO:0000313" key="13">
    <source>
        <dbReference type="EMBL" id="CAF4777473.1"/>
    </source>
</evidence>
<evidence type="ECO:0000256" key="11">
    <source>
        <dbReference type="RuleBase" id="RU000679"/>
    </source>
</evidence>
<evidence type="ECO:0000256" key="10">
    <source>
        <dbReference type="ARBA" id="ARBA00023303"/>
    </source>
</evidence>
<proteinExistence type="inferred from homology"/>
<keyword evidence="4 11" id="KW-0812">Transmembrane</keyword>
<dbReference type="Gene3D" id="2.60.470.10">
    <property type="entry name" value="Acid-sensing ion channels like domains"/>
    <property type="match status" value="1"/>
</dbReference>
<comment type="subcellular location">
    <subcellularLocation>
        <location evidence="1">Membrane</location>
        <topology evidence="1">Multi-pass membrane protein</topology>
    </subcellularLocation>
</comment>
<evidence type="ECO:0000256" key="5">
    <source>
        <dbReference type="ARBA" id="ARBA00022989"/>
    </source>
</evidence>
<feature type="transmembrane region" description="Helical" evidence="12">
    <location>
        <begin position="465"/>
        <end position="486"/>
    </location>
</feature>
<protein>
    <submittedName>
        <fullName evidence="13">Uncharacterized protein</fullName>
    </submittedName>
</protein>
<evidence type="ECO:0000256" key="4">
    <source>
        <dbReference type="ARBA" id="ARBA00022692"/>
    </source>
</evidence>
<dbReference type="Pfam" id="PF00858">
    <property type="entry name" value="ASC"/>
    <property type="match status" value="2"/>
</dbReference>
<accession>A0A821N347</accession>
<evidence type="ECO:0000256" key="7">
    <source>
        <dbReference type="ARBA" id="ARBA00023065"/>
    </source>
</evidence>
<feature type="transmembrane region" description="Helical" evidence="12">
    <location>
        <begin position="506"/>
        <end position="528"/>
    </location>
</feature>
<dbReference type="PANTHER" id="PTHR11690">
    <property type="entry name" value="AMILORIDE-SENSITIVE SODIUM CHANNEL-RELATED"/>
    <property type="match status" value="1"/>
</dbReference>
<keyword evidence="5 12" id="KW-1133">Transmembrane helix</keyword>
<dbReference type="EMBL" id="CAJOBR010004343">
    <property type="protein sequence ID" value="CAF4777473.1"/>
    <property type="molecule type" value="Genomic_DNA"/>
</dbReference>
<dbReference type="PRINTS" id="PR01078">
    <property type="entry name" value="AMINACHANNEL"/>
</dbReference>
<dbReference type="InterPro" id="IPR001873">
    <property type="entry name" value="ENaC"/>
</dbReference>
<dbReference type="GO" id="GO:0015280">
    <property type="term" value="F:ligand-gated sodium channel activity"/>
    <property type="evidence" value="ECO:0007669"/>
    <property type="project" value="TreeGrafter"/>
</dbReference>
<keyword evidence="9 11" id="KW-0739">Sodium transport</keyword>
<comment type="similarity">
    <text evidence="11">Belongs to the amiloride-sensitive sodium channel (TC 1.A.6) family.</text>
</comment>
<keyword evidence="8 12" id="KW-0472">Membrane</keyword>
<evidence type="ECO:0000256" key="3">
    <source>
        <dbReference type="ARBA" id="ARBA00022461"/>
    </source>
</evidence>
<keyword evidence="6" id="KW-0915">Sodium</keyword>